<organism evidence="1">
    <name type="scientific">Picea sitchensis</name>
    <name type="common">Sitka spruce</name>
    <name type="synonym">Pinus sitchensis</name>
    <dbReference type="NCBI Taxonomy" id="3332"/>
    <lineage>
        <taxon>Eukaryota</taxon>
        <taxon>Viridiplantae</taxon>
        <taxon>Streptophyta</taxon>
        <taxon>Embryophyta</taxon>
        <taxon>Tracheophyta</taxon>
        <taxon>Spermatophyta</taxon>
        <taxon>Pinopsida</taxon>
        <taxon>Pinidae</taxon>
        <taxon>Conifers I</taxon>
        <taxon>Pinales</taxon>
        <taxon>Pinaceae</taxon>
        <taxon>Picea</taxon>
    </lineage>
</organism>
<dbReference type="EMBL" id="EF676571">
    <property type="protein sequence ID" value="ABR16468.1"/>
    <property type="molecule type" value="mRNA"/>
</dbReference>
<dbReference type="PANTHER" id="PTHR48204">
    <property type="entry name" value="OS07G0265100 PROTEIN"/>
    <property type="match status" value="1"/>
</dbReference>
<dbReference type="AlphaFoldDB" id="A9NN73"/>
<proteinExistence type="evidence at transcript level"/>
<reference evidence="2" key="1">
    <citation type="submission" date="2007-06" db="EMBL/GenBank/DDBJ databases">
        <title>Full length cDNA sequences from Sitka Spruce (Picea sitchensis).</title>
        <authorList>
            <person name="Ralph S.G."/>
            <person name="Chun H.E."/>
            <person name="Liao N."/>
            <person name="Ali J."/>
            <person name="Reid K."/>
            <person name="Kolosova N."/>
            <person name="Cooper N."/>
            <person name="Cullis C."/>
            <person name="Jancsik S."/>
            <person name="Moore R."/>
            <person name="Mayo M."/>
            <person name="Wagner S."/>
            <person name="Holt R.A."/>
            <person name="Jones S.J.M."/>
            <person name="Marra M.A."/>
            <person name="Ritland C.E."/>
            <person name="Ritland K."/>
            <person name="Bohlmann J."/>
        </authorList>
    </citation>
    <scope>NUCLEOTIDE SEQUENCE</scope>
    <source>
        <tissue evidence="2">Green portion of the leader tissue</tissue>
    </source>
</reference>
<evidence type="ECO:0000313" key="2">
    <source>
        <dbReference type="EMBL" id="ABR16468.1"/>
    </source>
</evidence>
<dbReference type="PANTHER" id="PTHR48204:SF1">
    <property type="entry name" value="OS07G0265100 PROTEIN"/>
    <property type="match status" value="1"/>
</dbReference>
<sequence length="117" mass="13238">MEGGGGIASSSKRRQKKKKQLIFDRRYGWVYDEWRDPGEVALVGGRGMFCIVPLTKATVNLVFQRANITADSVMQVLENPSHLLLLQAWFKTAKERVGHNFQNWSIGQTPFRGKSSL</sequence>
<dbReference type="EMBL" id="EF082730">
    <property type="protein sequence ID" value="ABK22084.1"/>
    <property type="molecule type" value="mRNA"/>
</dbReference>
<name>A9NN73_PICSI</name>
<accession>A9NN73</accession>
<evidence type="ECO:0000313" key="1">
    <source>
        <dbReference type="EMBL" id="ABK22084.1"/>
    </source>
</evidence>
<reference evidence="1" key="2">
    <citation type="journal article" date="2008" name="BMC Genomics">
        <title>A conifer genomics resource of 200,000 spruce (Picea spp.) ESTs and 6,464 high-quality, sequence-finished full-length cDNAs for Sitka spruce (Picea sitchensis).</title>
        <authorList>
            <person name="Ralph S.G."/>
            <person name="Chun H.J."/>
            <person name="Kolosova N."/>
            <person name="Cooper D."/>
            <person name="Oddy C."/>
            <person name="Ritland C.E."/>
            <person name="Kirkpatrick R."/>
            <person name="Moore R."/>
            <person name="Barber S."/>
            <person name="Holt R.A."/>
            <person name="Jones S.J."/>
            <person name="Marra M.A."/>
            <person name="Douglas C.J."/>
            <person name="Ritland K."/>
            <person name="Bohlmann J."/>
        </authorList>
    </citation>
    <scope>NUCLEOTIDE SEQUENCE</scope>
    <source>
        <tissue evidence="1">Green portion of the leader tissue</tissue>
    </source>
</reference>
<protein>
    <submittedName>
        <fullName evidence="1">Uncharacterized protein</fullName>
    </submittedName>
</protein>